<dbReference type="EMBL" id="CP047650">
    <property type="protein sequence ID" value="QHI98740.1"/>
    <property type="molecule type" value="Genomic_DNA"/>
</dbReference>
<dbReference type="KEGG" id="xyk:GT347_12515"/>
<evidence type="ECO:0000313" key="1">
    <source>
        <dbReference type="EMBL" id="QHI98740.1"/>
    </source>
</evidence>
<organism evidence="1 2">
    <name type="scientific">Xylophilus rhododendri</name>
    <dbReference type="NCBI Taxonomy" id="2697032"/>
    <lineage>
        <taxon>Bacteria</taxon>
        <taxon>Pseudomonadati</taxon>
        <taxon>Pseudomonadota</taxon>
        <taxon>Betaproteobacteria</taxon>
        <taxon>Burkholderiales</taxon>
        <taxon>Xylophilus</taxon>
    </lineage>
</organism>
<sequence>MHLSLSSTTFPAWHPHASTSVSNAFQPDLRGCCVDPLQDLLSRGLTPSQVAGMQVTVVGPGGGAGAQAGVAQAWDQVRKSFARSSVARPAAVAVQPVDGAAVRQKVYTDAVTEFQALFGKTLGPAPDKLAACRQRLAELMLLRPAMHIDYAQALCRAEAWSTEQVFGRSPPELATLLLRLGWNVLQRQRLEAALRGAAPRPLVDAVDDFCGYLADCIERIDDFRDATGLRPDPLTPEQRLAILEHDLRSTGSQAGGASGRRLLRSPGQ</sequence>
<gene>
    <name evidence="1" type="ORF">GT347_12515</name>
</gene>
<keyword evidence="2" id="KW-1185">Reference proteome</keyword>
<accession>A0A857J468</accession>
<evidence type="ECO:0000313" key="2">
    <source>
        <dbReference type="Proteomes" id="UP000464787"/>
    </source>
</evidence>
<dbReference type="Proteomes" id="UP000464787">
    <property type="component" value="Chromosome"/>
</dbReference>
<proteinExistence type="predicted"/>
<dbReference type="RefSeq" id="WP_160552257.1">
    <property type="nucleotide sequence ID" value="NZ_CP047650.1"/>
</dbReference>
<dbReference type="AlphaFoldDB" id="A0A857J468"/>
<reference evidence="1 2" key="1">
    <citation type="submission" date="2020-01" db="EMBL/GenBank/DDBJ databases">
        <title>Genome sequencing of strain KACC 21265.</title>
        <authorList>
            <person name="Heo J."/>
            <person name="Kim S.-J."/>
            <person name="Kim J.-S."/>
            <person name="Hong S.-B."/>
            <person name="Kwon S.-W."/>
        </authorList>
    </citation>
    <scope>NUCLEOTIDE SEQUENCE [LARGE SCALE GENOMIC DNA]</scope>
    <source>
        <strain evidence="1 2">KACC 21265</strain>
    </source>
</reference>
<name>A0A857J468_9BURK</name>
<protein>
    <submittedName>
        <fullName evidence="1">Uncharacterized protein</fullName>
    </submittedName>
</protein>